<organism evidence="1 2">
    <name type="scientific">Actinobacillus pleuropneumoniae serovar 6 str. Femo</name>
    <dbReference type="NCBI Taxonomy" id="754256"/>
    <lineage>
        <taxon>Bacteria</taxon>
        <taxon>Pseudomonadati</taxon>
        <taxon>Pseudomonadota</taxon>
        <taxon>Gammaproteobacteria</taxon>
        <taxon>Pasteurellales</taxon>
        <taxon>Pasteurellaceae</taxon>
        <taxon>Actinobacillus</taxon>
    </lineage>
</organism>
<comment type="caution">
    <text evidence="1">The sequence shown here is derived from an EMBL/GenBank/DDBJ whole genome shotgun (WGS) entry which is preliminary data.</text>
</comment>
<dbReference type="Proteomes" id="UP000005341">
    <property type="component" value="Unassembled WGS sequence"/>
</dbReference>
<proteinExistence type="predicted"/>
<evidence type="ECO:0000313" key="1">
    <source>
        <dbReference type="EMBL" id="EFM92880.1"/>
    </source>
</evidence>
<dbReference type="EMBL" id="ADOG01000003">
    <property type="protein sequence ID" value="EFM92880.1"/>
    <property type="molecule type" value="Genomic_DNA"/>
</dbReference>
<protein>
    <submittedName>
        <fullName evidence="1">Uncharacterized protein</fullName>
    </submittedName>
</protein>
<dbReference type="AlphaFoldDB" id="A0A828PXM0"/>
<gene>
    <name evidence="1" type="ORF">appser6_1970</name>
</gene>
<reference evidence="1 2" key="1">
    <citation type="journal article" date="2010" name="J. Bacteriol.">
        <title>Comparative genomic characterization of Actinobacillus pleuropneumoniae.</title>
        <authorList>
            <person name="Xu Z."/>
            <person name="Chen X."/>
            <person name="Li L."/>
            <person name="Li T."/>
            <person name="Wang S."/>
            <person name="Chen H."/>
            <person name="Zhou R."/>
        </authorList>
    </citation>
    <scope>NUCLEOTIDE SEQUENCE [LARGE SCALE GENOMIC DNA]</scope>
    <source>
        <strain evidence="1 2">Femo</strain>
    </source>
</reference>
<sequence length="40" mass="4681">MNSPVFYSMINKILNSIQAVKFSPKFTKNRLNSTACYFYL</sequence>
<accession>A0A828PXM0</accession>
<evidence type="ECO:0000313" key="2">
    <source>
        <dbReference type="Proteomes" id="UP000005341"/>
    </source>
</evidence>
<name>A0A828PXM0_ACTPL</name>